<dbReference type="EMBL" id="JAEILH010000088">
    <property type="protein sequence ID" value="MBI6628174.1"/>
    <property type="molecule type" value="Genomic_DNA"/>
</dbReference>
<dbReference type="SUPFAM" id="SSF48452">
    <property type="entry name" value="TPR-like"/>
    <property type="match status" value="1"/>
</dbReference>
<dbReference type="Gene3D" id="1.25.40.10">
    <property type="entry name" value="Tetratricopeptide repeat domain"/>
    <property type="match status" value="1"/>
</dbReference>
<dbReference type="RefSeq" id="WP_198712621.1">
    <property type="nucleotide sequence ID" value="NZ_JAEILH010000088.1"/>
</dbReference>
<proteinExistence type="predicted"/>
<dbReference type="InterPro" id="IPR011990">
    <property type="entry name" value="TPR-like_helical_dom_sf"/>
</dbReference>
<comment type="caution">
    <text evidence="1">The sequence shown here is derived from an EMBL/GenBank/DDBJ whole genome shotgun (WGS) entry which is preliminary data.</text>
</comment>
<protein>
    <recommendedName>
        <fullName evidence="3">Tetratricopeptide repeat protein</fullName>
    </recommendedName>
</protein>
<dbReference type="AlphaFoldDB" id="A0A8I1JHS6"/>
<evidence type="ECO:0000313" key="1">
    <source>
        <dbReference type="EMBL" id="MBI6628174.1"/>
    </source>
</evidence>
<reference evidence="1" key="1">
    <citation type="submission" date="2020-12" db="EMBL/GenBank/DDBJ databases">
        <title>Comparative genomic insights into the epidemiology and virulence of plant pathogenic Pseudomonads from Turkey.</title>
        <authorList>
            <person name="Dillon M."/>
            <person name="Ruiz-Bedoya T."/>
            <person name="Bendalovic-Torma C."/>
            <person name="Guttman K.M."/>
            <person name="Kwak H."/>
            <person name="Middleton M.A."/>
            <person name="Wang P.W."/>
            <person name="Horuz S."/>
            <person name="Aysan Y."/>
            <person name="Guttman D.S."/>
        </authorList>
    </citation>
    <scope>NUCLEOTIDE SEQUENCE</scope>
    <source>
        <strain evidence="1">S5_IA_3a</strain>
    </source>
</reference>
<sequence length="264" mass="29663">MQLQAKSAIAEIFEERRRIRNCLAESYVLDEVASERLKKRVLKELQDPAISSSHRAALHHELGAILGTQGRVEEAIDHFSKAEHWGFDRIAVPFSIAFVYLSNGRVLDARSLIEKVYRDAPENILDLIKAHQAQAGMVGVFLDTTETKPPFIGDCSEAARILASRGIDDIELTKRLDTACSVIRRWINHPILGFKIFAQEGEGILYRYLVKAPIEDLMALNTKILDALMDCHDGPLDRELSICVTPWAPEDAGDVQEAYRVRIS</sequence>
<evidence type="ECO:0008006" key="3">
    <source>
        <dbReference type="Google" id="ProtNLM"/>
    </source>
</evidence>
<name>A0A8I1JHS6_9PSED</name>
<gene>
    <name evidence="1" type="ORF">YA0853_31675</name>
</gene>
<evidence type="ECO:0000313" key="2">
    <source>
        <dbReference type="Proteomes" id="UP000645865"/>
    </source>
</evidence>
<dbReference type="Proteomes" id="UP000645865">
    <property type="component" value="Unassembled WGS sequence"/>
</dbReference>
<accession>A0A8I1JHS6</accession>
<organism evidence="1 2">
    <name type="scientific">Pseudomonas rhodesiae</name>
    <dbReference type="NCBI Taxonomy" id="76760"/>
    <lineage>
        <taxon>Bacteria</taxon>
        <taxon>Pseudomonadati</taxon>
        <taxon>Pseudomonadota</taxon>
        <taxon>Gammaproteobacteria</taxon>
        <taxon>Pseudomonadales</taxon>
        <taxon>Pseudomonadaceae</taxon>
        <taxon>Pseudomonas</taxon>
    </lineage>
</organism>